<evidence type="ECO:0000256" key="5">
    <source>
        <dbReference type="ARBA" id="ARBA00022692"/>
    </source>
</evidence>
<organism evidence="10 11">
    <name type="scientific">Parapusillimonas granuli</name>
    <dbReference type="NCBI Taxonomy" id="380911"/>
    <lineage>
        <taxon>Bacteria</taxon>
        <taxon>Pseudomonadati</taxon>
        <taxon>Pseudomonadota</taxon>
        <taxon>Betaproteobacteria</taxon>
        <taxon>Burkholderiales</taxon>
        <taxon>Alcaligenaceae</taxon>
        <taxon>Parapusillimonas</taxon>
    </lineage>
</organism>
<dbReference type="InterPro" id="IPR024961">
    <property type="entry name" value="T2SS_GspC_N"/>
</dbReference>
<evidence type="ECO:0000256" key="2">
    <source>
        <dbReference type="ARBA" id="ARBA00022448"/>
    </source>
</evidence>
<evidence type="ECO:0000256" key="8">
    <source>
        <dbReference type="ARBA" id="ARBA00023136"/>
    </source>
</evidence>
<comment type="caution">
    <text evidence="10">The sequence shown here is derived from an EMBL/GenBank/DDBJ whole genome shotgun (WGS) entry which is preliminary data.</text>
</comment>
<gene>
    <name evidence="10" type="ORF">H0A72_14920</name>
</gene>
<name>A0A853G7I6_9BURK</name>
<keyword evidence="3" id="KW-1003">Cell membrane</keyword>
<feature type="domain" description="Type II secretion system protein GspC N-terminal" evidence="9">
    <location>
        <begin position="52"/>
        <end position="111"/>
    </location>
</feature>
<dbReference type="Proteomes" id="UP000559809">
    <property type="component" value="Unassembled WGS sequence"/>
</dbReference>
<evidence type="ECO:0000256" key="7">
    <source>
        <dbReference type="ARBA" id="ARBA00022989"/>
    </source>
</evidence>
<dbReference type="GO" id="GO:0015031">
    <property type="term" value="P:protein transport"/>
    <property type="evidence" value="ECO:0007669"/>
    <property type="project" value="UniProtKB-KW"/>
</dbReference>
<proteinExistence type="predicted"/>
<dbReference type="Pfam" id="PF11356">
    <property type="entry name" value="T2SSC"/>
    <property type="match status" value="1"/>
</dbReference>
<keyword evidence="2" id="KW-0813">Transport</keyword>
<dbReference type="Gene3D" id="2.30.30.830">
    <property type="match status" value="1"/>
</dbReference>
<keyword evidence="5" id="KW-0812">Transmembrane</keyword>
<evidence type="ECO:0000256" key="1">
    <source>
        <dbReference type="ARBA" id="ARBA00004533"/>
    </source>
</evidence>
<evidence type="ECO:0000259" key="9">
    <source>
        <dbReference type="Pfam" id="PF11356"/>
    </source>
</evidence>
<comment type="subcellular location">
    <subcellularLocation>
        <location evidence="1">Cell inner membrane</location>
    </subcellularLocation>
</comment>
<sequence>MLALAVGAGVWGALLLAPKPAAPPPALEAPAATGQDTAAVARWFGGGALRVRVAVAGLIASDDGRGAALLAINGGKPQAYRVGQALAPGVTLAAVAADGVSIDQDGVIEKVAVPVRPENAVQGFLPVSGAKARP</sequence>
<reference evidence="10 11" key="1">
    <citation type="submission" date="2020-07" db="EMBL/GenBank/DDBJ databases">
        <title>Taxonomic revisions and descriptions of new bacterial species based on genomic comparisons in the high-G+C-content subgroup of the family Alcaligenaceae.</title>
        <authorList>
            <person name="Szabo A."/>
            <person name="Felfoldi T."/>
        </authorList>
    </citation>
    <scope>NUCLEOTIDE SEQUENCE [LARGE SCALE GENOMIC DNA]</scope>
    <source>
        <strain evidence="10 11">LMG 24012</strain>
    </source>
</reference>
<accession>A0A853G7I6</accession>
<keyword evidence="8" id="KW-0472">Membrane</keyword>
<keyword evidence="11" id="KW-1185">Reference proteome</keyword>
<protein>
    <recommendedName>
        <fullName evidence="9">Type II secretion system protein GspC N-terminal domain-containing protein</fullName>
    </recommendedName>
</protein>
<dbReference type="AlphaFoldDB" id="A0A853G7I6"/>
<keyword evidence="7" id="KW-1133">Transmembrane helix</keyword>
<evidence type="ECO:0000313" key="10">
    <source>
        <dbReference type="EMBL" id="NYT50611.1"/>
    </source>
</evidence>
<keyword evidence="6" id="KW-0653">Protein transport</keyword>
<evidence type="ECO:0000256" key="6">
    <source>
        <dbReference type="ARBA" id="ARBA00022927"/>
    </source>
</evidence>
<evidence type="ECO:0000256" key="4">
    <source>
        <dbReference type="ARBA" id="ARBA00022519"/>
    </source>
</evidence>
<evidence type="ECO:0000256" key="3">
    <source>
        <dbReference type="ARBA" id="ARBA00022475"/>
    </source>
</evidence>
<dbReference type="EMBL" id="JACCEM010000007">
    <property type="protein sequence ID" value="NYT50611.1"/>
    <property type="molecule type" value="Genomic_DNA"/>
</dbReference>
<keyword evidence="4" id="KW-0997">Cell inner membrane</keyword>
<evidence type="ECO:0000313" key="11">
    <source>
        <dbReference type="Proteomes" id="UP000559809"/>
    </source>
</evidence>
<dbReference type="GO" id="GO:0005886">
    <property type="term" value="C:plasma membrane"/>
    <property type="evidence" value="ECO:0007669"/>
    <property type="project" value="UniProtKB-SubCell"/>
</dbReference>